<feature type="region of interest" description="Disordered" evidence="1">
    <location>
        <begin position="1"/>
        <end position="38"/>
    </location>
</feature>
<dbReference type="GO" id="GO:0005829">
    <property type="term" value="C:cytosol"/>
    <property type="evidence" value="ECO:0007669"/>
    <property type="project" value="UniProtKB-ARBA"/>
</dbReference>
<dbReference type="CDD" id="cd04458">
    <property type="entry name" value="CSP_CDS"/>
    <property type="match status" value="1"/>
</dbReference>
<dbReference type="PRINTS" id="PR00050">
    <property type="entry name" value="COLDSHOCK"/>
</dbReference>
<dbReference type="GO" id="GO:0003677">
    <property type="term" value="F:DNA binding"/>
    <property type="evidence" value="ECO:0007669"/>
    <property type="project" value="UniProtKB-KW"/>
</dbReference>
<reference evidence="3 4" key="1">
    <citation type="submission" date="2016-10" db="EMBL/GenBank/DDBJ databases">
        <authorList>
            <person name="de Groot N.N."/>
        </authorList>
    </citation>
    <scope>NUCLEOTIDE SEQUENCE [LARGE SCALE GENOMIC DNA]</scope>
    <source>
        <strain evidence="3 4">DSM 25383</strain>
    </source>
</reference>
<proteinExistence type="predicted"/>
<dbReference type="AlphaFoldDB" id="A0A1H3WZN7"/>
<keyword evidence="4" id="KW-1185">Reference proteome</keyword>
<protein>
    <submittedName>
        <fullName evidence="3">Cold-shock DNA-binding protein family</fullName>
    </submittedName>
</protein>
<accession>A0A1H3WZN7</accession>
<dbReference type="InterPro" id="IPR011129">
    <property type="entry name" value="CSD"/>
</dbReference>
<feature type="compositionally biased region" description="Basic and acidic residues" evidence="1">
    <location>
        <begin position="8"/>
        <end position="31"/>
    </location>
</feature>
<dbReference type="RefSeq" id="WP_026020537.1">
    <property type="nucleotide sequence ID" value="NZ_CAEG01000001.1"/>
</dbReference>
<dbReference type="EMBL" id="FNRI01000001">
    <property type="protein sequence ID" value="SDZ91728.1"/>
    <property type="molecule type" value="Genomic_DNA"/>
</dbReference>
<sequence>MAKRITSGKREREKLKQTKRQDKQKKKEERMSGGSRSFEDMLAYVDENGVLHTSQEDVKPREEVDISEIEVSVPRQSEIEDEEPMSGRVEYFTASKGYGFIKDASDGEKYFFHITNAPAGIAEGDRVTFELERGTRGMNAVRIAIINK</sequence>
<feature type="domain" description="CSD" evidence="2">
    <location>
        <begin position="84"/>
        <end position="145"/>
    </location>
</feature>
<evidence type="ECO:0000256" key="1">
    <source>
        <dbReference type="SAM" id="MobiDB-lite"/>
    </source>
</evidence>
<dbReference type="Gene3D" id="2.40.50.140">
    <property type="entry name" value="Nucleic acid-binding proteins"/>
    <property type="match status" value="1"/>
</dbReference>
<gene>
    <name evidence="3" type="ORF">SAMN05444145_10132</name>
</gene>
<dbReference type="PROSITE" id="PS51857">
    <property type="entry name" value="CSD_2"/>
    <property type="match status" value="1"/>
</dbReference>
<evidence type="ECO:0000259" key="2">
    <source>
        <dbReference type="PROSITE" id="PS51857"/>
    </source>
</evidence>
<dbReference type="Pfam" id="PF00313">
    <property type="entry name" value="CSD"/>
    <property type="match status" value="1"/>
</dbReference>
<organism evidence="3 4">
    <name type="scientific">Alistipes timonensis JC136</name>
    <dbReference type="NCBI Taxonomy" id="1033731"/>
    <lineage>
        <taxon>Bacteria</taxon>
        <taxon>Pseudomonadati</taxon>
        <taxon>Bacteroidota</taxon>
        <taxon>Bacteroidia</taxon>
        <taxon>Bacteroidales</taxon>
        <taxon>Rikenellaceae</taxon>
        <taxon>Alistipes</taxon>
    </lineage>
</organism>
<name>A0A1H3WZN7_9BACT</name>
<keyword evidence="3" id="KW-0238">DNA-binding</keyword>
<dbReference type="InterPro" id="IPR012340">
    <property type="entry name" value="NA-bd_OB-fold"/>
</dbReference>
<evidence type="ECO:0000313" key="4">
    <source>
        <dbReference type="Proteomes" id="UP000183253"/>
    </source>
</evidence>
<dbReference type="InterPro" id="IPR002059">
    <property type="entry name" value="CSP_DNA-bd"/>
</dbReference>
<dbReference type="STRING" id="1033731.SAMN05444145_10132"/>
<dbReference type="OrthoDB" id="1493235at2"/>
<evidence type="ECO:0000313" key="3">
    <source>
        <dbReference type="EMBL" id="SDZ91728.1"/>
    </source>
</evidence>
<dbReference type="SMART" id="SM00357">
    <property type="entry name" value="CSP"/>
    <property type="match status" value="1"/>
</dbReference>
<dbReference type="Proteomes" id="UP000183253">
    <property type="component" value="Unassembled WGS sequence"/>
</dbReference>
<dbReference type="SUPFAM" id="SSF50249">
    <property type="entry name" value="Nucleic acid-binding proteins"/>
    <property type="match status" value="1"/>
</dbReference>